<gene>
    <name evidence="1" type="ORF">E5167_01020</name>
</gene>
<protein>
    <submittedName>
        <fullName evidence="1">Uncharacterized protein</fullName>
    </submittedName>
</protein>
<sequence length="89" mass="10202">MNLINNVKSYFGKKLEKKETGKAPEGICPNCWGSQEWDGEFYKKISSKNVSPNTDAYSHFINEVVRSLDKITLKADTYLCETCNMKFKP</sequence>
<comment type="caution">
    <text evidence="1">The sequence shown here is derived from an EMBL/GenBank/DDBJ whole genome shotgun (WGS) entry which is preliminary data.</text>
</comment>
<keyword evidence="2" id="KW-1185">Reference proteome</keyword>
<organism evidence="1 2">
    <name type="scientific">Pontimicrobium aquaticum</name>
    <dbReference type="NCBI Taxonomy" id="2565367"/>
    <lineage>
        <taxon>Bacteria</taxon>
        <taxon>Pseudomonadati</taxon>
        <taxon>Bacteroidota</taxon>
        <taxon>Flavobacteriia</taxon>
        <taxon>Flavobacteriales</taxon>
        <taxon>Flavobacteriaceae</taxon>
        <taxon>Pontimicrobium</taxon>
    </lineage>
</organism>
<proteinExistence type="predicted"/>
<accession>A0A4V5LRC2</accession>
<dbReference type="RefSeq" id="WP_136840129.1">
    <property type="nucleotide sequence ID" value="NZ_SUPL01000001.1"/>
</dbReference>
<dbReference type="Proteomes" id="UP000307657">
    <property type="component" value="Unassembled WGS sequence"/>
</dbReference>
<dbReference type="EMBL" id="SUPL01000001">
    <property type="protein sequence ID" value="TJY37869.1"/>
    <property type="molecule type" value="Genomic_DNA"/>
</dbReference>
<dbReference type="AlphaFoldDB" id="A0A4V5LRC2"/>
<evidence type="ECO:0000313" key="2">
    <source>
        <dbReference type="Proteomes" id="UP000307657"/>
    </source>
</evidence>
<evidence type="ECO:0000313" key="1">
    <source>
        <dbReference type="EMBL" id="TJY37869.1"/>
    </source>
</evidence>
<name>A0A4V5LRC2_9FLAO</name>
<reference evidence="1 2" key="1">
    <citation type="submission" date="2019-04" db="EMBL/GenBank/DDBJ databases">
        <title>Lacinutrix sp. nov., isolated from marine water.</title>
        <authorList>
            <person name="Kim W."/>
        </authorList>
    </citation>
    <scope>NUCLEOTIDE SEQUENCE [LARGE SCALE GENOMIC DNA]</scope>
    <source>
        <strain evidence="1 2">CAU 1491</strain>
    </source>
</reference>
<dbReference type="OrthoDB" id="982962at2"/>